<sequence length="59" mass="7014">MNNEKLIMKALNYLLWVHQPRSDRSEEDRDKLMVDLQLAINPIEKIPYSKSIEEKERGS</sequence>
<comment type="caution">
    <text evidence="1">The sequence shown here is derived from an EMBL/GenBank/DDBJ whole genome shotgun (WGS) entry which is preliminary data.</text>
</comment>
<accession>A0A0F9QA04</accession>
<protein>
    <submittedName>
        <fullName evidence="1">Uncharacterized protein</fullName>
    </submittedName>
</protein>
<reference evidence="1" key="1">
    <citation type="journal article" date="2015" name="Nature">
        <title>Complex archaea that bridge the gap between prokaryotes and eukaryotes.</title>
        <authorList>
            <person name="Spang A."/>
            <person name="Saw J.H."/>
            <person name="Jorgensen S.L."/>
            <person name="Zaremba-Niedzwiedzka K."/>
            <person name="Martijn J."/>
            <person name="Lind A.E."/>
            <person name="van Eijk R."/>
            <person name="Schleper C."/>
            <person name="Guy L."/>
            <person name="Ettema T.J."/>
        </authorList>
    </citation>
    <scope>NUCLEOTIDE SEQUENCE</scope>
</reference>
<gene>
    <name evidence="1" type="ORF">LCGC14_0729860</name>
</gene>
<evidence type="ECO:0000313" key="1">
    <source>
        <dbReference type="EMBL" id="KKN40770.1"/>
    </source>
</evidence>
<dbReference type="EMBL" id="LAZR01001685">
    <property type="protein sequence ID" value="KKN40770.1"/>
    <property type="molecule type" value="Genomic_DNA"/>
</dbReference>
<name>A0A0F9QA04_9ZZZZ</name>
<proteinExistence type="predicted"/>
<organism evidence="1">
    <name type="scientific">marine sediment metagenome</name>
    <dbReference type="NCBI Taxonomy" id="412755"/>
    <lineage>
        <taxon>unclassified sequences</taxon>
        <taxon>metagenomes</taxon>
        <taxon>ecological metagenomes</taxon>
    </lineage>
</organism>
<dbReference type="AlphaFoldDB" id="A0A0F9QA04"/>